<accession>A0ACA9QD00</accession>
<gene>
    <name evidence="1" type="ORF">RPERSI_LOCUS13640</name>
</gene>
<comment type="caution">
    <text evidence="1">The sequence shown here is derived from an EMBL/GenBank/DDBJ whole genome shotgun (WGS) entry which is preliminary data.</text>
</comment>
<evidence type="ECO:0000313" key="1">
    <source>
        <dbReference type="EMBL" id="CAG8745791.1"/>
    </source>
</evidence>
<reference evidence="1" key="1">
    <citation type="submission" date="2021-06" db="EMBL/GenBank/DDBJ databases">
        <authorList>
            <person name="Kallberg Y."/>
            <person name="Tangrot J."/>
            <person name="Rosling A."/>
        </authorList>
    </citation>
    <scope>NUCLEOTIDE SEQUENCE</scope>
    <source>
        <strain evidence="1">MA461A</strain>
    </source>
</reference>
<protein>
    <submittedName>
        <fullName evidence="1">6063_t:CDS:1</fullName>
    </submittedName>
</protein>
<evidence type="ECO:0000313" key="2">
    <source>
        <dbReference type="Proteomes" id="UP000789920"/>
    </source>
</evidence>
<organism evidence="1 2">
    <name type="scientific">Racocetra persica</name>
    <dbReference type="NCBI Taxonomy" id="160502"/>
    <lineage>
        <taxon>Eukaryota</taxon>
        <taxon>Fungi</taxon>
        <taxon>Fungi incertae sedis</taxon>
        <taxon>Mucoromycota</taxon>
        <taxon>Glomeromycotina</taxon>
        <taxon>Glomeromycetes</taxon>
        <taxon>Diversisporales</taxon>
        <taxon>Gigasporaceae</taxon>
        <taxon>Racocetra</taxon>
    </lineage>
</organism>
<dbReference type="Proteomes" id="UP000789920">
    <property type="component" value="Unassembled WGS sequence"/>
</dbReference>
<sequence>MAEAFIGLSVHVELSTGSSLEGTVSHIDSHTQLLTLKNVKLYNNGRFQQLAIYGVAGTEIKDLQIIASNQLNQSNTSQQQRQVQPPYNNAKNLEPVKLPSTNSISATNNSTKYETIQSQLYSSGLLSKSPFTDPAIIS</sequence>
<name>A0ACA9QD00_9GLOM</name>
<dbReference type="EMBL" id="CAJVQC010030514">
    <property type="protein sequence ID" value="CAG8745791.1"/>
    <property type="molecule type" value="Genomic_DNA"/>
</dbReference>
<feature type="non-terminal residue" evidence="1">
    <location>
        <position position="138"/>
    </location>
</feature>
<keyword evidence="2" id="KW-1185">Reference proteome</keyword>
<proteinExistence type="predicted"/>